<dbReference type="PANTHER" id="PTHR18964:SF149">
    <property type="entry name" value="BIFUNCTIONAL UDP-N-ACETYLGLUCOSAMINE 2-EPIMERASE_N-ACETYLMANNOSAMINE KINASE"/>
    <property type="match status" value="1"/>
</dbReference>
<dbReference type="Pfam" id="PF00480">
    <property type="entry name" value="ROK"/>
    <property type="match status" value="1"/>
</dbReference>
<protein>
    <submittedName>
        <fullName evidence="2">NBD/HSP70 family sugar kinase</fullName>
    </submittedName>
</protein>
<keyword evidence="3" id="KW-1185">Reference proteome</keyword>
<keyword evidence="2" id="KW-0808">Transferase</keyword>
<dbReference type="Proteomes" id="UP000711614">
    <property type="component" value="Unassembled WGS sequence"/>
</dbReference>
<dbReference type="InterPro" id="IPR036388">
    <property type="entry name" value="WH-like_DNA-bd_sf"/>
</dbReference>
<reference evidence="2 3" key="1">
    <citation type="submission" date="2021-03" db="EMBL/GenBank/DDBJ databases">
        <title>Sequencing the genomes of 1000 actinobacteria strains.</title>
        <authorList>
            <person name="Klenk H.-P."/>
        </authorList>
    </citation>
    <scope>NUCLEOTIDE SEQUENCE [LARGE SCALE GENOMIC DNA]</scope>
    <source>
        <strain evidence="2 3">DSM 16005</strain>
    </source>
</reference>
<keyword evidence="2" id="KW-0418">Kinase</keyword>
<comment type="similarity">
    <text evidence="1">Belongs to the ROK (NagC/XylR) family.</text>
</comment>
<evidence type="ECO:0000313" key="3">
    <source>
        <dbReference type="Proteomes" id="UP000711614"/>
    </source>
</evidence>
<dbReference type="InterPro" id="IPR043129">
    <property type="entry name" value="ATPase_NBD"/>
</dbReference>
<name>A0ABS4YSN1_9MICC</name>
<dbReference type="EMBL" id="JAGIOI010000001">
    <property type="protein sequence ID" value="MBP2411803.1"/>
    <property type="molecule type" value="Genomic_DNA"/>
</dbReference>
<dbReference type="SUPFAM" id="SSF46785">
    <property type="entry name" value="Winged helix' DNA-binding domain"/>
    <property type="match status" value="1"/>
</dbReference>
<gene>
    <name evidence="2" type="ORF">JOF48_000602</name>
</gene>
<dbReference type="Gene3D" id="1.10.10.10">
    <property type="entry name" value="Winged helix-like DNA-binding domain superfamily/Winged helix DNA-binding domain"/>
    <property type="match status" value="1"/>
</dbReference>
<dbReference type="SUPFAM" id="SSF53067">
    <property type="entry name" value="Actin-like ATPase domain"/>
    <property type="match status" value="1"/>
</dbReference>
<evidence type="ECO:0000313" key="2">
    <source>
        <dbReference type="EMBL" id="MBP2411803.1"/>
    </source>
</evidence>
<dbReference type="InterPro" id="IPR000600">
    <property type="entry name" value="ROK"/>
</dbReference>
<organism evidence="2 3">
    <name type="scientific">Arthrobacter stackebrandtii</name>
    <dbReference type="NCBI Taxonomy" id="272161"/>
    <lineage>
        <taxon>Bacteria</taxon>
        <taxon>Bacillati</taxon>
        <taxon>Actinomycetota</taxon>
        <taxon>Actinomycetes</taxon>
        <taxon>Micrococcales</taxon>
        <taxon>Micrococcaceae</taxon>
        <taxon>Arthrobacter</taxon>
    </lineage>
</organism>
<proteinExistence type="inferred from homology"/>
<sequence>MAVPELSPAKHSRRGNNLDDVRRTNLAIVLNLAHVQGRLSRADVTRTTGLNRSTIAGLVAELVTLGLVEEQEPGATHHAGRPSPIIVPREDVVAIAVNPEIDAVTIGLVSLSGKVLKRIRYDTARVPTPEEVVNIVAAVVAGMRGELEASFRTVGVGVAVPGLVREHDGEVVLAPHLDWHSVPLSAMLAQALDLPVTVANDASTGLMAESIYGAGRDARDHIYLNGGASGIGGGISVGGSPMTGATGFAGEIGHVLVNSGGVLCHCGRTGCLETEVRQAPLLAALGLGTAEIEKLDETLLGQFEKGPSPELVELVHRQVDFLSESLASMVNVFNPELVILGGFLGTLYATDPERLEAEVKSKAMAGPRDDVRFTRAALGLDLLLVGAAQQAFAPVLADPASIADAGRGTEAIG</sequence>
<accession>A0ABS4YSN1</accession>
<comment type="caution">
    <text evidence="2">The sequence shown here is derived from an EMBL/GenBank/DDBJ whole genome shotgun (WGS) entry which is preliminary data.</text>
</comment>
<dbReference type="Gene3D" id="3.30.420.40">
    <property type="match status" value="2"/>
</dbReference>
<dbReference type="GO" id="GO:0016301">
    <property type="term" value="F:kinase activity"/>
    <property type="evidence" value="ECO:0007669"/>
    <property type="project" value="UniProtKB-KW"/>
</dbReference>
<dbReference type="RefSeq" id="WP_209677164.1">
    <property type="nucleotide sequence ID" value="NZ_JAGIOI010000001.1"/>
</dbReference>
<dbReference type="PANTHER" id="PTHR18964">
    <property type="entry name" value="ROK (REPRESSOR, ORF, KINASE) FAMILY"/>
    <property type="match status" value="1"/>
</dbReference>
<dbReference type="InterPro" id="IPR036390">
    <property type="entry name" value="WH_DNA-bd_sf"/>
</dbReference>
<evidence type="ECO:0000256" key="1">
    <source>
        <dbReference type="ARBA" id="ARBA00006479"/>
    </source>
</evidence>